<dbReference type="Pfam" id="PF00990">
    <property type="entry name" value="GGDEF"/>
    <property type="match status" value="1"/>
</dbReference>
<dbReference type="OrthoDB" id="9810730at2"/>
<dbReference type="EMBL" id="CP000267">
    <property type="protein sequence ID" value="ABD70353.1"/>
    <property type="molecule type" value="Genomic_DNA"/>
</dbReference>
<keyword evidence="2" id="KW-0472">Membrane</keyword>
<evidence type="ECO:0000256" key="2">
    <source>
        <dbReference type="SAM" id="Phobius"/>
    </source>
</evidence>
<dbReference type="NCBIfam" id="TIGR00229">
    <property type="entry name" value="sensory_box"/>
    <property type="match status" value="2"/>
</dbReference>
<feature type="coiled-coil region" evidence="1">
    <location>
        <begin position="232"/>
        <end position="259"/>
    </location>
</feature>
<evidence type="ECO:0000313" key="7">
    <source>
        <dbReference type="Proteomes" id="UP000008332"/>
    </source>
</evidence>
<evidence type="ECO:0000259" key="3">
    <source>
        <dbReference type="PROSITE" id="PS50112"/>
    </source>
</evidence>
<dbReference type="HOGENOM" id="CLU_419086_0_0_4"/>
<feature type="domain" description="GGDEF" evidence="5">
    <location>
        <begin position="539"/>
        <end position="673"/>
    </location>
</feature>
<dbReference type="InterPro" id="IPR000160">
    <property type="entry name" value="GGDEF_dom"/>
</dbReference>
<feature type="domain" description="PAS" evidence="3">
    <location>
        <begin position="379"/>
        <end position="428"/>
    </location>
</feature>
<dbReference type="InterPro" id="IPR001610">
    <property type="entry name" value="PAC"/>
</dbReference>
<dbReference type="GO" id="GO:0003824">
    <property type="term" value="F:catalytic activity"/>
    <property type="evidence" value="ECO:0007669"/>
    <property type="project" value="UniProtKB-ARBA"/>
</dbReference>
<dbReference type="SMART" id="SM00091">
    <property type="entry name" value="PAS"/>
    <property type="match status" value="2"/>
</dbReference>
<name>Q21V50_ALBFT</name>
<dbReference type="Pfam" id="PF13426">
    <property type="entry name" value="PAS_9"/>
    <property type="match status" value="1"/>
</dbReference>
<dbReference type="InterPro" id="IPR000700">
    <property type="entry name" value="PAS-assoc_C"/>
</dbReference>
<dbReference type="InterPro" id="IPR013655">
    <property type="entry name" value="PAS_fold_3"/>
</dbReference>
<keyword evidence="7" id="KW-1185">Reference proteome</keyword>
<dbReference type="CDD" id="cd01949">
    <property type="entry name" value="GGDEF"/>
    <property type="match status" value="1"/>
</dbReference>
<dbReference type="eggNOG" id="COG2199">
    <property type="taxonomic scope" value="Bacteria"/>
</dbReference>
<dbReference type="Gene3D" id="3.30.450.20">
    <property type="entry name" value="PAS domain"/>
    <property type="match status" value="2"/>
</dbReference>
<dbReference type="PROSITE" id="PS50113">
    <property type="entry name" value="PAC"/>
    <property type="match status" value="2"/>
</dbReference>
<dbReference type="PROSITE" id="PS50112">
    <property type="entry name" value="PAS"/>
    <property type="match status" value="1"/>
</dbReference>
<dbReference type="InterPro" id="IPR043128">
    <property type="entry name" value="Rev_trsase/Diguanyl_cyclase"/>
</dbReference>
<feature type="transmembrane region" description="Helical" evidence="2">
    <location>
        <begin position="211"/>
        <end position="232"/>
    </location>
</feature>
<dbReference type="Pfam" id="PF08447">
    <property type="entry name" value="PAS_3"/>
    <property type="match status" value="1"/>
</dbReference>
<protein>
    <submittedName>
        <fullName evidence="6">Diguanylate cyclase with PAS/PAC sensor</fullName>
    </submittedName>
</protein>
<dbReference type="RefSeq" id="WP_011464921.1">
    <property type="nucleotide sequence ID" value="NC_007908.1"/>
</dbReference>
<dbReference type="Gene3D" id="3.30.70.270">
    <property type="match status" value="1"/>
</dbReference>
<feature type="transmembrane region" description="Helical" evidence="2">
    <location>
        <begin position="24"/>
        <end position="44"/>
    </location>
</feature>
<dbReference type="Proteomes" id="UP000008332">
    <property type="component" value="Chromosome"/>
</dbReference>
<proteinExistence type="predicted"/>
<evidence type="ECO:0000259" key="5">
    <source>
        <dbReference type="PROSITE" id="PS50887"/>
    </source>
</evidence>
<dbReference type="PROSITE" id="PS50887">
    <property type="entry name" value="GGDEF"/>
    <property type="match status" value="1"/>
</dbReference>
<dbReference type="AlphaFoldDB" id="Q21V50"/>
<dbReference type="STRING" id="338969.Rfer_2637"/>
<dbReference type="NCBIfam" id="TIGR00254">
    <property type="entry name" value="GGDEF"/>
    <property type="match status" value="1"/>
</dbReference>
<organism evidence="6 7">
    <name type="scientific">Albidiferax ferrireducens (strain ATCC BAA-621 / DSM 15236 / T118)</name>
    <name type="common">Rhodoferax ferrireducens</name>
    <dbReference type="NCBI Taxonomy" id="338969"/>
    <lineage>
        <taxon>Bacteria</taxon>
        <taxon>Pseudomonadati</taxon>
        <taxon>Pseudomonadota</taxon>
        <taxon>Betaproteobacteria</taxon>
        <taxon>Burkholderiales</taxon>
        <taxon>Comamonadaceae</taxon>
        <taxon>Rhodoferax</taxon>
    </lineage>
</organism>
<dbReference type="InterPro" id="IPR029787">
    <property type="entry name" value="Nucleotide_cyclase"/>
</dbReference>
<feature type="domain" description="PAC" evidence="4">
    <location>
        <begin position="332"/>
        <end position="385"/>
    </location>
</feature>
<evidence type="ECO:0000256" key="1">
    <source>
        <dbReference type="SAM" id="Coils"/>
    </source>
</evidence>
<dbReference type="InterPro" id="IPR000014">
    <property type="entry name" value="PAS"/>
</dbReference>
<dbReference type="SMART" id="SM00267">
    <property type="entry name" value="GGDEF"/>
    <property type="match status" value="1"/>
</dbReference>
<dbReference type="InterPro" id="IPR035965">
    <property type="entry name" value="PAS-like_dom_sf"/>
</dbReference>
<dbReference type="SUPFAM" id="SSF55785">
    <property type="entry name" value="PYP-like sensor domain (PAS domain)"/>
    <property type="match status" value="2"/>
</dbReference>
<gene>
    <name evidence="6" type="ordered locus">Rfer_2637</name>
</gene>
<evidence type="ECO:0000259" key="4">
    <source>
        <dbReference type="PROSITE" id="PS50113"/>
    </source>
</evidence>
<dbReference type="PANTHER" id="PTHR46663">
    <property type="entry name" value="DIGUANYLATE CYCLASE DGCT-RELATED"/>
    <property type="match status" value="1"/>
</dbReference>
<dbReference type="CDD" id="cd00130">
    <property type="entry name" value="PAS"/>
    <property type="match status" value="2"/>
</dbReference>
<dbReference type="SMART" id="SM00086">
    <property type="entry name" value="PAC"/>
    <property type="match status" value="2"/>
</dbReference>
<keyword evidence="2" id="KW-1133">Transmembrane helix</keyword>
<dbReference type="SUPFAM" id="SSF55073">
    <property type="entry name" value="Nucleotide cyclase"/>
    <property type="match status" value="1"/>
</dbReference>
<keyword evidence="2" id="KW-0812">Transmembrane</keyword>
<dbReference type="FunFam" id="3.30.70.270:FF:000001">
    <property type="entry name" value="Diguanylate cyclase domain protein"/>
    <property type="match status" value="1"/>
</dbReference>
<feature type="domain" description="PAC" evidence="4">
    <location>
        <begin position="455"/>
        <end position="507"/>
    </location>
</feature>
<sequence>MTPESNDAVGSTVGGKSDFRLLRYFATASLVAFVVVAVLLGYVFRTLSVDALIDGYQSEHINHARVIANEMWEEHFGPLVLSMADKPAAQLPTAPQIPVLHQMVLKLLNGTQIYKVKVYDLRGRTVYSTELNQIGEDKSDNAGVMNGLRGLNSSELVHQNQISSFEGELQDRDVIESYIPRYDPVTGQVSGVFEIYRDATSVLAEVGQRQWILVAAVITLLTLLYLVVFIIVKRAQDQIIEQNQERKRAQHALALSEERWKFALEGAGDGVWDRNLQTGEVVFSKRYKEIYGFAADELENHTEAWDARVHPDDLARIEADRAAYFAGEKSSYANERRMQCKDGSWKWILSRGMVVARDAQGQPLRMIGTHTDITARHEREEALRLASTVILTMDEAVTVTNMRNEIISVNPAFTVITGYFASEVIGRNPKLMASGTHSATFYQDMWAKLATTGNWHGEICNRRKSGKLYVEWLSIKQVRDEQGVPSHYVAVFSDISERKASEVRMQHLAHFDVLTNLPNRALFSDRLRQAIAKARRDKTQLALMFMDLDRFKPVNDQLGHQVGDLLLQEVARRLLDCVRRESDTVARIGGDEFVVMLPDLETVQAATLVAEKILAALNLVFEIGEHRIHISSSIGIAIFPEHGQDENHLLKSADAAMYLAKENGRNRVQVAAAASSPV</sequence>
<dbReference type="eggNOG" id="COG2202">
    <property type="taxonomic scope" value="Bacteria"/>
</dbReference>
<keyword evidence="1" id="KW-0175">Coiled coil</keyword>
<dbReference type="PANTHER" id="PTHR46663:SF3">
    <property type="entry name" value="SLL0267 PROTEIN"/>
    <property type="match status" value="1"/>
</dbReference>
<dbReference type="InterPro" id="IPR052163">
    <property type="entry name" value="DGC-Regulatory_Protein"/>
</dbReference>
<dbReference type="KEGG" id="rfr:Rfer_2637"/>
<accession>Q21V50</accession>
<evidence type="ECO:0000313" key="6">
    <source>
        <dbReference type="EMBL" id="ABD70353.1"/>
    </source>
</evidence>
<reference evidence="7" key="1">
    <citation type="submission" date="2006-02" db="EMBL/GenBank/DDBJ databases">
        <title>Complete sequence of chromosome of Rhodoferax ferrireducens DSM 15236.</title>
        <authorList>
            <person name="Copeland A."/>
            <person name="Lucas S."/>
            <person name="Lapidus A."/>
            <person name="Barry K."/>
            <person name="Detter J.C."/>
            <person name="Glavina del Rio T."/>
            <person name="Hammon N."/>
            <person name="Israni S."/>
            <person name="Pitluck S."/>
            <person name="Brettin T."/>
            <person name="Bruce D."/>
            <person name="Han C."/>
            <person name="Tapia R."/>
            <person name="Gilna P."/>
            <person name="Kiss H."/>
            <person name="Schmutz J."/>
            <person name="Larimer F."/>
            <person name="Land M."/>
            <person name="Kyrpides N."/>
            <person name="Ivanova N."/>
            <person name="Richardson P."/>
        </authorList>
    </citation>
    <scope>NUCLEOTIDE SEQUENCE [LARGE SCALE GENOMIC DNA]</scope>
    <source>
        <strain evidence="7">ATCC BAA-621 / DSM 15236 / T118</strain>
    </source>
</reference>